<keyword evidence="1" id="KW-0812">Transmembrane</keyword>
<evidence type="ECO:0008006" key="4">
    <source>
        <dbReference type="Google" id="ProtNLM"/>
    </source>
</evidence>
<organism evidence="2 3">
    <name type="scientific">Pseudonocardia benzenivorans</name>
    <dbReference type="NCBI Taxonomy" id="228005"/>
    <lineage>
        <taxon>Bacteria</taxon>
        <taxon>Bacillati</taxon>
        <taxon>Actinomycetota</taxon>
        <taxon>Actinomycetes</taxon>
        <taxon>Pseudonocardiales</taxon>
        <taxon>Pseudonocardiaceae</taxon>
        <taxon>Pseudonocardia</taxon>
    </lineage>
</organism>
<feature type="transmembrane region" description="Helical" evidence="1">
    <location>
        <begin position="12"/>
        <end position="36"/>
    </location>
</feature>
<dbReference type="RefSeq" id="WP_346090579.1">
    <property type="nucleotide sequence ID" value="NZ_BAABKS010000012.1"/>
</dbReference>
<reference evidence="3" key="1">
    <citation type="journal article" date="2019" name="Int. J. Syst. Evol. Microbiol.">
        <title>The Global Catalogue of Microorganisms (GCM) 10K type strain sequencing project: providing services to taxonomists for standard genome sequencing and annotation.</title>
        <authorList>
            <consortium name="The Broad Institute Genomics Platform"/>
            <consortium name="The Broad Institute Genome Sequencing Center for Infectious Disease"/>
            <person name="Wu L."/>
            <person name="Ma J."/>
        </authorList>
    </citation>
    <scope>NUCLEOTIDE SEQUENCE [LARGE SCALE GENOMIC DNA]</scope>
    <source>
        <strain evidence="3">CCUG 49018</strain>
    </source>
</reference>
<keyword evidence="1" id="KW-1133">Transmembrane helix</keyword>
<accession>A0ABW3VM60</accession>
<keyword evidence="1" id="KW-0472">Membrane</keyword>
<evidence type="ECO:0000313" key="2">
    <source>
        <dbReference type="EMBL" id="MFD1236352.1"/>
    </source>
</evidence>
<evidence type="ECO:0000313" key="3">
    <source>
        <dbReference type="Proteomes" id="UP001597182"/>
    </source>
</evidence>
<comment type="caution">
    <text evidence="2">The sequence shown here is derived from an EMBL/GenBank/DDBJ whole genome shotgun (WGS) entry which is preliminary data.</text>
</comment>
<gene>
    <name evidence="2" type="ORF">ACFQ34_23940</name>
</gene>
<dbReference type="Proteomes" id="UP001597182">
    <property type="component" value="Unassembled WGS sequence"/>
</dbReference>
<proteinExistence type="predicted"/>
<feature type="transmembrane region" description="Helical" evidence="1">
    <location>
        <begin position="57"/>
        <end position="75"/>
    </location>
</feature>
<evidence type="ECO:0000256" key="1">
    <source>
        <dbReference type="SAM" id="Phobius"/>
    </source>
</evidence>
<name>A0ABW3VM60_9PSEU</name>
<sequence>MTQWINLPAIGSILLLGLVFGAGLPALVAVGVTMLDTGRTSGTDGTARVAASPARQTVAYLCFAVVLAAIAFGIYEVVTD</sequence>
<protein>
    <recommendedName>
        <fullName evidence="4">Secreted protein</fullName>
    </recommendedName>
</protein>
<dbReference type="EMBL" id="JBHTMB010000219">
    <property type="protein sequence ID" value="MFD1236352.1"/>
    <property type="molecule type" value="Genomic_DNA"/>
</dbReference>
<keyword evidence="3" id="KW-1185">Reference proteome</keyword>